<dbReference type="PANTHER" id="PTHR19443">
    <property type="entry name" value="HEXOKINASE"/>
    <property type="match status" value="1"/>
</dbReference>
<gene>
    <name evidence="15" type="ORF">GRF29_103g1513789</name>
</gene>
<reference evidence="15 16" key="1">
    <citation type="submission" date="2021-02" db="EMBL/GenBank/DDBJ databases">
        <title>Genome assembly of Pseudopithomyces chartarum.</title>
        <authorList>
            <person name="Jauregui R."/>
            <person name="Singh J."/>
            <person name="Voisey C."/>
        </authorList>
    </citation>
    <scope>NUCLEOTIDE SEQUENCE [LARGE SCALE GENOMIC DNA]</scope>
    <source>
        <strain evidence="15 16">AGR01</strain>
    </source>
</reference>
<dbReference type="GO" id="GO:0006096">
    <property type="term" value="P:glycolytic process"/>
    <property type="evidence" value="ECO:0007669"/>
    <property type="project" value="UniProtKB-KW"/>
</dbReference>
<comment type="caution">
    <text evidence="15">The sequence shown here is derived from an EMBL/GenBank/DDBJ whole genome shotgun (WGS) entry which is preliminary data.</text>
</comment>
<dbReference type="GO" id="GO:0019158">
    <property type="term" value="F:mannokinase activity"/>
    <property type="evidence" value="ECO:0007669"/>
    <property type="project" value="TreeGrafter"/>
</dbReference>
<evidence type="ECO:0000256" key="11">
    <source>
        <dbReference type="RuleBase" id="RU362007"/>
    </source>
</evidence>
<evidence type="ECO:0000256" key="5">
    <source>
        <dbReference type="ARBA" id="ARBA00022741"/>
    </source>
</evidence>
<evidence type="ECO:0000256" key="6">
    <source>
        <dbReference type="ARBA" id="ARBA00022777"/>
    </source>
</evidence>
<keyword evidence="4 11" id="KW-0808">Transferase</keyword>
<feature type="domain" description="Hexokinase C-terminal" evidence="14">
    <location>
        <begin position="249"/>
        <end position="432"/>
    </location>
</feature>
<dbReference type="PROSITE" id="PS51748">
    <property type="entry name" value="HEXOKINASE_2"/>
    <property type="match status" value="1"/>
</dbReference>
<evidence type="ECO:0000313" key="15">
    <source>
        <dbReference type="EMBL" id="KAK3207615.1"/>
    </source>
</evidence>
<dbReference type="GO" id="GO:0004340">
    <property type="term" value="F:glucokinase activity"/>
    <property type="evidence" value="ECO:0007669"/>
    <property type="project" value="TreeGrafter"/>
</dbReference>
<organism evidence="15 16">
    <name type="scientific">Pseudopithomyces chartarum</name>
    <dbReference type="NCBI Taxonomy" id="1892770"/>
    <lineage>
        <taxon>Eukaryota</taxon>
        <taxon>Fungi</taxon>
        <taxon>Dikarya</taxon>
        <taxon>Ascomycota</taxon>
        <taxon>Pezizomycotina</taxon>
        <taxon>Dothideomycetes</taxon>
        <taxon>Pleosporomycetidae</taxon>
        <taxon>Pleosporales</taxon>
        <taxon>Massarineae</taxon>
        <taxon>Didymosphaeriaceae</taxon>
        <taxon>Pseudopithomyces</taxon>
    </lineage>
</organism>
<evidence type="ECO:0000256" key="2">
    <source>
        <dbReference type="ARBA" id="ARBA00005028"/>
    </source>
</evidence>
<evidence type="ECO:0000256" key="4">
    <source>
        <dbReference type="ARBA" id="ARBA00022679"/>
    </source>
</evidence>
<evidence type="ECO:0000313" key="16">
    <source>
        <dbReference type="Proteomes" id="UP001280581"/>
    </source>
</evidence>
<keyword evidence="5 11" id="KW-0547">Nucleotide-binding</keyword>
<dbReference type="GO" id="GO:0001678">
    <property type="term" value="P:intracellular glucose homeostasis"/>
    <property type="evidence" value="ECO:0007669"/>
    <property type="project" value="InterPro"/>
</dbReference>
<evidence type="ECO:0000259" key="13">
    <source>
        <dbReference type="Pfam" id="PF00349"/>
    </source>
</evidence>
<dbReference type="PRINTS" id="PR00475">
    <property type="entry name" value="HEXOKINASE"/>
</dbReference>
<evidence type="ECO:0000256" key="3">
    <source>
        <dbReference type="ARBA" id="ARBA00009225"/>
    </source>
</evidence>
<dbReference type="AlphaFoldDB" id="A0AAN6LYG8"/>
<comment type="catalytic activity">
    <reaction evidence="9">
        <text>a D-hexose + ATP = a D-hexose 6-phosphate + ADP + H(+)</text>
        <dbReference type="Rhea" id="RHEA:22740"/>
        <dbReference type="ChEBI" id="CHEBI:4194"/>
        <dbReference type="ChEBI" id="CHEBI:15378"/>
        <dbReference type="ChEBI" id="CHEBI:30616"/>
        <dbReference type="ChEBI" id="CHEBI:229467"/>
        <dbReference type="ChEBI" id="CHEBI:456216"/>
        <dbReference type="EC" id="2.7.1.1"/>
    </reaction>
    <physiologicalReaction direction="left-to-right" evidence="9">
        <dbReference type="Rhea" id="RHEA:22741"/>
    </physiologicalReaction>
</comment>
<dbReference type="Gene3D" id="3.40.367.20">
    <property type="match status" value="1"/>
</dbReference>
<feature type="region of interest" description="Disordered" evidence="12">
    <location>
        <begin position="1"/>
        <end position="27"/>
    </location>
</feature>
<dbReference type="InterPro" id="IPR043129">
    <property type="entry name" value="ATPase_NBD"/>
</dbReference>
<dbReference type="EC" id="2.7.1.-" evidence="11"/>
<dbReference type="SUPFAM" id="SSF53067">
    <property type="entry name" value="Actin-like ATPase domain"/>
    <property type="match status" value="2"/>
</dbReference>
<comment type="pathway">
    <text evidence="1">Carbohydrate degradation; glycolysis; D-glyceraldehyde 3-phosphate and glycerone phosphate from D-glucose: step 1/4.</text>
</comment>
<evidence type="ECO:0000256" key="12">
    <source>
        <dbReference type="SAM" id="MobiDB-lite"/>
    </source>
</evidence>
<feature type="region of interest" description="Disordered" evidence="12">
    <location>
        <begin position="104"/>
        <end position="139"/>
    </location>
</feature>
<keyword evidence="16" id="KW-1185">Reference proteome</keyword>
<evidence type="ECO:0000256" key="7">
    <source>
        <dbReference type="ARBA" id="ARBA00022840"/>
    </source>
</evidence>
<evidence type="ECO:0000256" key="9">
    <source>
        <dbReference type="ARBA" id="ARBA00044613"/>
    </source>
</evidence>
<keyword evidence="7 11" id="KW-0067">ATP-binding</keyword>
<comment type="pathway">
    <text evidence="2">Carbohydrate metabolism; hexose metabolism.</text>
</comment>
<dbReference type="Gene3D" id="3.30.420.40">
    <property type="match status" value="1"/>
</dbReference>
<evidence type="ECO:0000256" key="1">
    <source>
        <dbReference type="ARBA" id="ARBA00004888"/>
    </source>
</evidence>
<dbReference type="PANTHER" id="PTHR19443:SF16">
    <property type="entry name" value="HEXOKINASE TYPE 1-RELATED"/>
    <property type="match status" value="1"/>
</dbReference>
<keyword evidence="8 11" id="KW-0324">Glycolysis</keyword>
<name>A0AAN6LYG8_9PLEO</name>
<keyword evidence="6 11" id="KW-0418">Kinase</keyword>
<dbReference type="InterPro" id="IPR001312">
    <property type="entry name" value="Hexokinase"/>
</dbReference>
<dbReference type="EMBL" id="WVTA01000009">
    <property type="protein sequence ID" value="KAK3207615.1"/>
    <property type="molecule type" value="Genomic_DNA"/>
</dbReference>
<dbReference type="GO" id="GO:0005524">
    <property type="term" value="F:ATP binding"/>
    <property type="evidence" value="ECO:0007669"/>
    <property type="project" value="UniProtKB-UniRule"/>
</dbReference>
<comment type="catalytic activity">
    <reaction evidence="10">
        <text>D-fructose + ATP = D-fructose 6-phosphate + ADP + H(+)</text>
        <dbReference type="Rhea" id="RHEA:16125"/>
        <dbReference type="ChEBI" id="CHEBI:15378"/>
        <dbReference type="ChEBI" id="CHEBI:30616"/>
        <dbReference type="ChEBI" id="CHEBI:37721"/>
        <dbReference type="ChEBI" id="CHEBI:61527"/>
        <dbReference type="ChEBI" id="CHEBI:456216"/>
        <dbReference type="EC" id="2.7.1.1"/>
    </reaction>
    <physiologicalReaction direction="left-to-right" evidence="10">
        <dbReference type="Rhea" id="RHEA:16126"/>
    </physiologicalReaction>
</comment>
<comment type="similarity">
    <text evidence="3 11">Belongs to the hexokinase family.</text>
</comment>
<dbReference type="InterPro" id="IPR022672">
    <property type="entry name" value="Hexokinase_N"/>
</dbReference>
<dbReference type="GO" id="GO:0005829">
    <property type="term" value="C:cytosol"/>
    <property type="evidence" value="ECO:0007669"/>
    <property type="project" value="TreeGrafter"/>
</dbReference>
<dbReference type="GO" id="GO:0005739">
    <property type="term" value="C:mitochondrion"/>
    <property type="evidence" value="ECO:0007669"/>
    <property type="project" value="TreeGrafter"/>
</dbReference>
<dbReference type="GO" id="GO:0008865">
    <property type="term" value="F:fructokinase activity"/>
    <property type="evidence" value="ECO:0007669"/>
    <property type="project" value="TreeGrafter"/>
</dbReference>
<dbReference type="Pfam" id="PF03727">
    <property type="entry name" value="Hexokinase_2"/>
    <property type="match status" value="1"/>
</dbReference>
<dbReference type="GO" id="GO:0005536">
    <property type="term" value="F:D-glucose binding"/>
    <property type="evidence" value="ECO:0007669"/>
    <property type="project" value="InterPro"/>
</dbReference>
<proteinExistence type="inferred from homology"/>
<dbReference type="PROSITE" id="PS00378">
    <property type="entry name" value="HEXOKINASE_1"/>
    <property type="match status" value="1"/>
</dbReference>
<sequence>MSSSKECTVQDTDSRHPPGTPPTSLPPELEEELQKLHSDFWISKSKLKEIVQHFRKELQDGLRSDNQSIPMNLTWVPHLPTGQETGQFLTLDLGGTNLRICTVTLHGDSPPSPSRSPSHHPKKYTLTQHHSPLPPSLKTSPATHLWSHIATSLSSYLSSSPLLTSLSPGEKLPLGFTFSYPTSQSRIDHAVLQRWTKGFDIPGVEGHDVAAQLREALDRENLPVELICVVNDTVGALVASAYIDESTIVGAIFGTGSNAAYMAHASSIGKLRSTSGTGNLQDGKHDGKMAINCEYGAFDPNLVVLPRTKFDAEIDKASPRPGQQLFEKMSAGLYLGEIFRLVLLDLTSRRLLFTSAPPEETCRNLSTPYTIDTSFLSTLENDTSQHLTTSRSVFRSVLDLHASELDIRVSRRIAEMVTIRGARLSACGIAAI</sequence>
<dbReference type="Pfam" id="PF00349">
    <property type="entry name" value="Hexokinase_1"/>
    <property type="match status" value="1"/>
</dbReference>
<dbReference type="InterPro" id="IPR022673">
    <property type="entry name" value="Hexokinase_C"/>
</dbReference>
<dbReference type="GO" id="GO:0006013">
    <property type="term" value="P:mannose metabolic process"/>
    <property type="evidence" value="ECO:0007669"/>
    <property type="project" value="TreeGrafter"/>
</dbReference>
<evidence type="ECO:0000256" key="10">
    <source>
        <dbReference type="ARBA" id="ARBA00047905"/>
    </source>
</evidence>
<feature type="compositionally biased region" description="Polar residues" evidence="12">
    <location>
        <begin position="1"/>
        <end position="11"/>
    </location>
</feature>
<feature type="domain" description="Hexokinase N-terminal" evidence="13">
    <location>
        <begin position="33"/>
        <end position="242"/>
    </location>
</feature>
<dbReference type="Gene3D" id="1.10.287.1250">
    <property type="match status" value="1"/>
</dbReference>
<evidence type="ECO:0000259" key="14">
    <source>
        <dbReference type="Pfam" id="PF03727"/>
    </source>
</evidence>
<dbReference type="InterPro" id="IPR019807">
    <property type="entry name" value="Hexokinase_BS"/>
</dbReference>
<dbReference type="GO" id="GO:0006006">
    <property type="term" value="P:glucose metabolic process"/>
    <property type="evidence" value="ECO:0007669"/>
    <property type="project" value="TreeGrafter"/>
</dbReference>
<protein>
    <recommendedName>
        <fullName evidence="11">Phosphotransferase</fullName>
        <ecNumber evidence="11">2.7.1.-</ecNumber>
    </recommendedName>
</protein>
<evidence type="ECO:0000256" key="8">
    <source>
        <dbReference type="ARBA" id="ARBA00023152"/>
    </source>
</evidence>
<dbReference type="Proteomes" id="UP001280581">
    <property type="component" value="Unassembled WGS sequence"/>
</dbReference>
<accession>A0AAN6LYG8</accession>